<evidence type="ECO:0000256" key="8">
    <source>
        <dbReference type="SAM" id="MobiDB-lite"/>
    </source>
</evidence>
<evidence type="ECO:0000259" key="10">
    <source>
        <dbReference type="PROSITE" id="PS50850"/>
    </source>
</evidence>
<keyword evidence="3 7" id="KW-0813">Transport</keyword>
<evidence type="ECO:0000256" key="6">
    <source>
        <dbReference type="ARBA" id="ARBA00023136"/>
    </source>
</evidence>
<dbReference type="EMBL" id="HE573027">
    <property type="protein sequence ID" value="CCC53068.1"/>
    <property type="molecule type" value="Genomic_DNA"/>
</dbReference>
<gene>
    <name evidence="11" type="ORF">TVY486_1105520</name>
</gene>
<dbReference type="PROSITE" id="PS00217">
    <property type="entry name" value="SUGAR_TRANSPORT_2"/>
    <property type="match status" value="1"/>
</dbReference>
<dbReference type="PANTHER" id="PTHR48020:SF12">
    <property type="entry name" value="PROTON MYO-INOSITOL COTRANSPORTER"/>
    <property type="match status" value="1"/>
</dbReference>
<protein>
    <submittedName>
        <fullName evidence="11">Putative sugar transporter</fullName>
    </submittedName>
</protein>
<dbReference type="PROSITE" id="PS50850">
    <property type="entry name" value="MFS"/>
    <property type="match status" value="1"/>
</dbReference>
<keyword evidence="5 9" id="KW-1133">Transmembrane helix</keyword>
<dbReference type="NCBIfam" id="TIGR00879">
    <property type="entry name" value="SP"/>
    <property type="match status" value="1"/>
</dbReference>
<feature type="transmembrane region" description="Helical" evidence="9">
    <location>
        <begin position="276"/>
        <end position="296"/>
    </location>
</feature>
<evidence type="ECO:0000256" key="7">
    <source>
        <dbReference type="RuleBase" id="RU003346"/>
    </source>
</evidence>
<dbReference type="InterPro" id="IPR003663">
    <property type="entry name" value="Sugar/inositol_transpt"/>
</dbReference>
<sequence>MRWSVKIFAALGGFLFGYDTSVINGALFQMKVYFPSLDQPWLTGLVVSIAIIGAFLGATAAGFISARWGRRYSIALADIMFTLGSVLMSVAVNVEMILAGRFIVGLGIGICSATIPVYLAEITPATSRGSDIVFNNVCLTGGQLVASAVTALLVEYTSEKVGWRVAFGLGALPSAIQFIGLLMHLPESPRWCLARGDTVTAHKIAEEFNIDISECPEDVAIITDYHALFHRSMRRRMFIGCFLHIVQQTSGINTIMYYSSTILKTTGFNDPKSPVFLSIPLTAINTIFSIFGAFTVDRWGRRLLLQISACACFVATVCMTIVGFMLGEQIPEVVGGWVFLALMGIYLVFFAPGLGAMPWVIIGEIFPTRLRTPAASVATMCNWASNAVVSQLFPVMMDSIGVGGTFCVLCVCIAGAAIFIHFCVMELKGLTLEEINNIFDPYEGSSGSSETEMVGDERQIEGEHMSEPLRGN</sequence>
<dbReference type="InterPro" id="IPR005829">
    <property type="entry name" value="Sugar_transporter_CS"/>
</dbReference>
<dbReference type="Gene3D" id="1.20.1250.20">
    <property type="entry name" value="MFS general substrate transporter like domains"/>
    <property type="match status" value="1"/>
</dbReference>
<dbReference type="GO" id="GO:0016020">
    <property type="term" value="C:membrane"/>
    <property type="evidence" value="ECO:0007669"/>
    <property type="project" value="UniProtKB-SubCell"/>
</dbReference>
<feature type="transmembrane region" description="Helical" evidence="9">
    <location>
        <begin position="399"/>
        <end position="424"/>
    </location>
</feature>
<evidence type="ECO:0000256" key="4">
    <source>
        <dbReference type="ARBA" id="ARBA00022692"/>
    </source>
</evidence>
<dbReference type="SUPFAM" id="SSF103473">
    <property type="entry name" value="MFS general substrate transporter"/>
    <property type="match status" value="1"/>
</dbReference>
<feature type="domain" description="Major facilitator superfamily (MFS) profile" evidence="10">
    <location>
        <begin position="5"/>
        <end position="428"/>
    </location>
</feature>
<comment type="subcellular location">
    <subcellularLocation>
        <location evidence="1">Membrane</location>
        <topology evidence="1">Multi-pass membrane protein</topology>
    </subcellularLocation>
</comment>
<feature type="transmembrane region" description="Helical" evidence="9">
    <location>
        <begin position="165"/>
        <end position="185"/>
    </location>
</feature>
<dbReference type="PANTHER" id="PTHR48020">
    <property type="entry name" value="PROTON MYO-INOSITOL COTRANSPORTER"/>
    <property type="match status" value="1"/>
</dbReference>
<keyword evidence="6 9" id="KW-0472">Membrane</keyword>
<name>G0UB81_TRYVY</name>
<feature type="region of interest" description="Disordered" evidence="8">
    <location>
        <begin position="443"/>
        <end position="472"/>
    </location>
</feature>
<organism evidence="11">
    <name type="scientific">Trypanosoma vivax (strain Y486)</name>
    <dbReference type="NCBI Taxonomy" id="1055687"/>
    <lineage>
        <taxon>Eukaryota</taxon>
        <taxon>Discoba</taxon>
        <taxon>Euglenozoa</taxon>
        <taxon>Kinetoplastea</taxon>
        <taxon>Metakinetoplastina</taxon>
        <taxon>Trypanosomatida</taxon>
        <taxon>Trypanosomatidae</taxon>
        <taxon>Trypanosoma</taxon>
        <taxon>Duttonella</taxon>
    </lineage>
</organism>
<dbReference type="VEuPathDB" id="TriTrypDB:TvY486_1105520"/>
<feature type="compositionally biased region" description="Basic and acidic residues" evidence="8">
    <location>
        <begin position="455"/>
        <end position="472"/>
    </location>
</feature>
<feature type="transmembrane region" description="Helical" evidence="9">
    <location>
        <begin position="303"/>
        <end position="326"/>
    </location>
</feature>
<evidence type="ECO:0000313" key="11">
    <source>
        <dbReference type="EMBL" id="CCC53068.1"/>
    </source>
</evidence>
<proteinExistence type="inferred from homology"/>
<feature type="transmembrane region" description="Helical" evidence="9">
    <location>
        <begin position="72"/>
        <end position="92"/>
    </location>
</feature>
<keyword evidence="4 9" id="KW-0812">Transmembrane</keyword>
<evidence type="ECO:0000256" key="1">
    <source>
        <dbReference type="ARBA" id="ARBA00004141"/>
    </source>
</evidence>
<accession>G0UB81</accession>
<dbReference type="InterPro" id="IPR036259">
    <property type="entry name" value="MFS_trans_sf"/>
</dbReference>
<dbReference type="InterPro" id="IPR050814">
    <property type="entry name" value="Myo-inositol_Transporter"/>
</dbReference>
<feature type="transmembrane region" description="Helical" evidence="9">
    <location>
        <begin position="132"/>
        <end position="153"/>
    </location>
</feature>
<feature type="transmembrane region" description="Helical" evidence="9">
    <location>
        <begin position="41"/>
        <end position="65"/>
    </location>
</feature>
<dbReference type="InterPro" id="IPR005828">
    <property type="entry name" value="MFS_sugar_transport-like"/>
</dbReference>
<dbReference type="InterPro" id="IPR020846">
    <property type="entry name" value="MFS_dom"/>
</dbReference>
<dbReference type="PROSITE" id="PS00216">
    <property type="entry name" value="SUGAR_TRANSPORT_1"/>
    <property type="match status" value="1"/>
</dbReference>
<dbReference type="GO" id="GO:0022857">
    <property type="term" value="F:transmembrane transporter activity"/>
    <property type="evidence" value="ECO:0007669"/>
    <property type="project" value="InterPro"/>
</dbReference>
<evidence type="ECO:0000256" key="2">
    <source>
        <dbReference type="ARBA" id="ARBA00010992"/>
    </source>
</evidence>
<dbReference type="Pfam" id="PF00083">
    <property type="entry name" value="Sugar_tr"/>
    <property type="match status" value="1"/>
</dbReference>
<comment type="similarity">
    <text evidence="2 7">Belongs to the major facilitator superfamily. Sugar transporter (TC 2.A.1.1) family.</text>
</comment>
<evidence type="ECO:0000256" key="9">
    <source>
        <dbReference type="SAM" id="Phobius"/>
    </source>
</evidence>
<evidence type="ECO:0000256" key="3">
    <source>
        <dbReference type="ARBA" id="ARBA00022448"/>
    </source>
</evidence>
<evidence type="ECO:0000256" key="5">
    <source>
        <dbReference type="ARBA" id="ARBA00022989"/>
    </source>
</evidence>
<feature type="transmembrane region" description="Helical" evidence="9">
    <location>
        <begin position="98"/>
        <end position="120"/>
    </location>
</feature>
<feature type="transmembrane region" description="Helical" evidence="9">
    <location>
        <begin position="237"/>
        <end position="256"/>
    </location>
</feature>
<reference evidence="11" key="1">
    <citation type="journal article" date="2012" name="Proc. Natl. Acad. Sci. U.S.A.">
        <title>Antigenic diversity is generated by distinct evolutionary mechanisms in African trypanosome species.</title>
        <authorList>
            <person name="Jackson A.P."/>
            <person name="Berry A."/>
            <person name="Aslett M."/>
            <person name="Allison H.C."/>
            <person name="Burton P."/>
            <person name="Vavrova-Anderson J."/>
            <person name="Brown R."/>
            <person name="Browne H."/>
            <person name="Corton N."/>
            <person name="Hauser H."/>
            <person name="Gamble J."/>
            <person name="Gilderthorp R."/>
            <person name="Marcello L."/>
            <person name="McQuillan J."/>
            <person name="Otto T.D."/>
            <person name="Quail M.A."/>
            <person name="Sanders M.J."/>
            <person name="van Tonder A."/>
            <person name="Ginger M.L."/>
            <person name="Field M.C."/>
            <person name="Barry J.D."/>
            <person name="Hertz-Fowler C."/>
            <person name="Berriman M."/>
        </authorList>
    </citation>
    <scope>NUCLEOTIDE SEQUENCE</scope>
    <source>
        <strain evidence="11">Y486</strain>
    </source>
</reference>
<dbReference type="AlphaFoldDB" id="G0UB81"/>
<dbReference type="PRINTS" id="PR00171">
    <property type="entry name" value="SUGRTRNSPORT"/>
</dbReference>
<keyword evidence="11" id="KW-0762">Sugar transport</keyword>
<feature type="transmembrane region" description="Helical" evidence="9">
    <location>
        <begin position="338"/>
        <end position="362"/>
    </location>
</feature>